<protein>
    <recommendedName>
        <fullName evidence="6">Glutamate dehydrogenase</fullName>
    </recommendedName>
</protein>
<keyword evidence="8" id="KW-0520">NAD</keyword>
<accession>A0A2T0V7Z9</accession>
<name>A0A2T0V7Z9_9GAMM</name>
<comment type="similarity">
    <text evidence="2 6 10">Belongs to the Glu/Leu/Phe/Val dehydrogenases family.</text>
</comment>
<dbReference type="AlphaFoldDB" id="A0A2T0V7Z9"/>
<dbReference type="InterPro" id="IPR014362">
    <property type="entry name" value="Glu_DH"/>
</dbReference>
<dbReference type="InterPro" id="IPR033524">
    <property type="entry name" value="Glu/Leu/Phe/Val_DH_AS"/>
</dbReference>
<evidence type="ECO:0000256" key="3">
    <source>
        <dbReference type="ARBA" id="ARBA00011643"/>
    </source>
</evidence>
<evidence type="ECO:0000313" key="13">
    <source>
        <dbReference type="Proteomes" id="UP000237647"/>
    </source>
</evidence>
<dbReference type="GO" id="GO:0000166">
    <property type="term" value="F:nucleotide binding"/>
    <property type="evidence" value="ECO:0007669"/>
    <property type="project" value="UniProtKB-KW"/>
</dbReference>
<dbReference type="SMART" id="SM00839">
    <property type="entry name" value="ELFV_dehydrog"/>
    <property type="match status" value="1"/>
</dbReference>
<feature type="domain" description="Glutamate/phenylalanine/leucine/valine/L-tryptophan dehydrogenase C-terminal" evidence="11">
    <location>
        <begin position="220"/>
        <end position="467"/>
    </location>
</feature>
<dbReference type="InterPro" id="IPR006095">
    <property type="entry name" value="Glu/Leu/Phe/Val/Trp_DH"/>
</dbReference>
<feature type="active site" description="Proton donor" evidence="7">
    <location>
        <position position="144"/>
    </location>
</feature>
<dbReference type="Gene3D" id="3.40.50.720">
    <property type="entry name" value="NAD(P)-binding Rossmann-like Domain"/>
    <property type="match status" value="1"/>
</dbReference>
<feature type="binding site" evidence="8">
    <location>
        <position position="129"/>
    </location>
    <ligand>
        <name>substrate</name>
    </ligand>
</feature>
<dbReference type="Gene3D" id="3.40.50.10860">
    <property type="entry name" value="Leucine Dehydrogenase, chain A, domain 1"/>
    <property type="match status" value="1"/>
</dbReference>
<evidence type="ECO:0000256" key="7">
    <source>
        <dbReference type="PIRSR" id="PIRSR000185-1"/>
    </source>
</evidence>
<dbReference type="FunFam" id="1.10.285.10:FF:000001">
    <property type="entry name" value="Glutamate dehydrogenase"/>
    <property type="match status" value="1"/>
</dbReference>
<dbReference type="PANTHER" id="PTHR43571">
    <property type="entry name" value="NADP-SPECIFIC GLUTAMATE DEHYDROGENASE 1-RELATED"/>
    <property type="match status" value="1"/>
</dbReference>
<evidence type="ECO:0000256" key="4">
    <source>
        <dbReference type="ARBA" id="ARBA00023002"/>
    </source>
</evidence>
<feature type="binding site" evidence="8">
    <location>
        <position position="227"/>
    </location>
    <ligand>
        <name>NAD(+)</name>
        <dbReference type="ChEBI" id="CHEBI:57540"/>
    </ligand>
</feature>
<feature type="site" description="Important for catalysis" evidence="9">
    <location>
        <position position="184"/>
    </location>
</feature>
<dbReference type="InterPro" id="IPR036291">
    <property type="entry name" value="NAD(P)-bd_dom_sf"/>
</dbReference>
<dbReference type="InterPro" id="IPR006096">
    <property type="entry name" value="Glu/Leu/Phe/Val/Trp_DH_C"/>
</dbReference>
<evidence type="ECO:0000256" key="5">
    <source>
        <dbReference type="ARBA" id="ARBA00048584"/>
    </source>
</evidence>
<evidence type="ECO:0000256" key="2">
    <source>
        <dbReference type="ARBA" id="ARBA00006382"/>
    </source>
</evidence>
<dbReference type="GO" id="GO:0004354">
    <property type="term" value="F:glutamate dehydrogenase (NADP+) activity"/>
    <property type="evidence" value="ECO:0007669"/>
    <property type="project" value="UniProtKB-EC"/>
</dbReference>
<dbReference type="GO" id="GO:0005829">
    <property type="term" value="C:cytosol"/>
    <property type="evidence" value="ECO:0007669"/>
    <property type="project" value="TreeGrafter"/>
</dbReference>
<reference evidence="12 13" key="1">
    <citation type="submission" date="2018-03" db="EMBL/GenBank/DDBJ databases">
        <title>Genomic Encyclopedia of Type Strains, Phase III (KMG-III): the genomes of soil and plant-associated and newly described type strains.</title>
        <authorList>
            <person name="Whitman W."/>
        </authorList>
    </citation>
    <scope>NUCLEOTIDE SEQUENCE [LARGE SCALE GENOMIC DNA]</scope>
    <source>
        <strain evidence="12 13">CGMCC 1.12152</strain>
    </source>
</reference>
<dbReference type="InterPro" id="IPR046346">
    <property type="entry name" value="Aminoacid_DH-like_N_sf"/>
</dbReference>
<feature type="binding site" evidence="8">
    <location>
        <position position="183"/>
    </location>
    <ligand>
        <name>substrate</name>
    </ligand>
</feature>
<keyword evidence="4 6" id="KW-0560">Oxidoreductase</keyword>
<dbReference type="FunFam" id="3.40.50.720:FF:000030">
    <property type="entry name" value="Glutamate dehydrogenase"/>
    <property type="match status" value="1"/>
</dbReference>
<comment type="caution">
    <text evidence="12">The sequence shown here is derived from an EMBL/GenBank/DDBJ whole genome shotgun (WGS) entry which is preliminary data.</text>
</comment>
<sequence length="469" mass="51331">MQKGWPANNFNCHYTVVTPMPYVHDTLTRLQRSSPAQSEFYQAAEEVLECLRPLFERYPHYHDHSIIERIVEPERQIFFRVSWVDDAGRVHVNKGYRIQFNSALGPYKGGLRFHPSVTAGTIKFLGFEQIFKNALTGLSIGGGKGGADFDPKGKSDNEIMRFCQAFMTELQRHIGPTCDVPAGDIGVGGREIGYLFGQYKRLTGRYEGVLTGKGLNWGGSMGRKEATGYGAVYFAQNMLAASNETLEGKTCLVSGAGNVAIYTIEKLLELGARPVTCSDSRGTIHDPDGIDLDLLKRLKEVERASLENYLEQRPSARYIPASDYPEGGHAVWQIKAEAAFPCATQNELTEADAETLLANGVRCISEGANMPSTTAAVDLFLEAQIAYGPGKAANAGGVATSQLEMAQNSSMEQWPLEKVDEKLKQIMANIYQQCASTAEEFGDPTNLVLGANIAGFRKVADAMIEQGVM</sequence>
<dbReference type="Pfam" id="PF00208">
    <property type="entry name" value="ELFV_dehydrog"/>
    <property type="match status" value="1"/>
</dbReference>
<feature type="binding site" evidence="8">
    <location>
        <position position="258"/>
    </location>
    <ligand>
        <name>NAD(+)</name>
        <dbReference type="ChEBI" id="CHEBI:57540"/>
    </ligand>
</feature>
<feature type="binding site" evidence="8">
    <location>
        <position position="108"/>
    </location>
    <ligand>
        <name>substrate</name>
    </ligand>
</feature>
<dbReference type="SUPFAM" id="SSF51735">
    <property type="entry name" value="NAD(P)-binding Rossmann-fold domains"/>
    <property type="match status" value="1"/>
</dbReference>
<dbReference type="InterPro" id="IPR006097">
    <property type="entry name" value="Glu/Leu/Phe/Val/Trp_DH_dimer"/>
</dbReference>
<dbReference type="Pfam" id="PF02812">
    <property type="entry name" value="ELFV_dehydrog_N"/>
    <property type="match status" value="1"/>
</dbReference>
<evidence type="ECO:0000259" key="11">
    <source>
        <dbReference type="SMART" id="SM00839"/>
    </source>
</evidence>
<evidence type="ECO:0000256" key="9">
    <source>
        <dbReference type="PIRSR" id="PIRSR000185-3"/>
    </source>
</evidence>
<gene>
    <name evidence="12" type="ORF">B0H98_101300</name>
</gene>
<evidence type="ECO:0000256" key="1">
    <source>
        <dbReference type="ARBA" id="ARBA00003868"/>
    </source>
</evidence>
<feature type="binding site" evidence="8">
    <location>
        <position position="401"/>
    </location>
    <ligand>
        <name>substrate</name>
    </ligand>
</feature>
<keyword evidence="8" id="KW-0547">Nucleotide-binding</keyword>
<comment type="catalytic activity">
    <reaction evidence="5">
        <text>L-glutamate + NADP(+) + H2O = 2-oxoglutarate + NH4(+) + NADPH + H(+)</text>
        <dbReference type="Rhea" id="RHEA:11612"/>
        <dbReference type="ChEBI" id="CHEBI:15377"/>
        <dbReference type="ChEBI" id="CHEBI:15378"/>
        <dbReference type="ChEBI" id="CHEBI:16810"/>
        <dbReference type="ChEBI" id="CHEBI:28938"/>
        <dbReference type="ChEBI" id="CHEBI:29985"/>
        <dbReference type="ChEBI" id="CHEBI:57783"/>
        <dbReference type="ChEBI" id="CHEBI:58349"/>
        <dbReference type="EC" id="1.4.1.4"/>
    </reaction>
</comment>
<dbReference type="PANTHER" id="PTHR43571:SF1">
    <property type="entry name" value="NADP-SPECIFIC GLUTAMATE DEHYDROGENASE 1-RELATED"/>
    <property type="match status" value="1"/>
</dbReference>
<dbReference type="NCBIfam" id="NF006929">
    <property type="entry name" value="PRK09414.1"/>
    <property type="match status" value="1"/>
</dbReference>
<feature type="binding site" evidence="8">
    <location>
        <position position="132"/>
    </location>
    <ligand>
        <name>substrate</name>
    </ligand>
</feature>
<dbReference type="PIRSF" id="PIRSF000185">
    <property type="entry name" value="Glu_DH"/>
    <property type="match status" value="1"/>
</dbReference>
<evidence type="ECO:0000256" key="6">
    <source>
        <dbReference type="PIRNR" id="PIRNR000185"/>
    </source>
</evidence>
<evidence type="ECO:0000256" key="10">
    <source>
        <dbReference type="RuleBase" id="RU004417"/>
    </source>
</evidence>
<keyword evidence="13" id="KW-1185">Reference proteome</keyword>
<evidence type="ECO:0000256" key="8">
    <source>
        <dbReference type="PIRSR" id="PIRSR000185-2"/>
    </source>
</evidence>
<dbReference type="Proteomes" id="UP000237647">
    <property type="component" value="Unassembled WGS sequence"/>
</dbReference>
<dbReference type="GO" id="GO:0006537">
    <property type="term" value="P:glutamate biosynthetic process"/>
    <property type="evidence" value="ECO:0007669"/>
    <property type="project" value="TreeGrafter"/>
</dbReference>
<dbReference type="SUPFAM" id="SSF53223">
    <property type="entry name" value="Aminoacid dehydrogenase-like, N-terminal domain"/>
    <property type="match status" value="1"/>
</dbReference>
<dbReference type="EMBL" id="PVTK01000001">
    <property type="protein sequence ID" value="PRY66319.1"/>
    <property type="molecule type" value="Genomic_DNA"/>
</dbReference>
<dbReference type="CDD" id="cd05313">
    <property type="entry name" value="NAD_bind_2_Glu_DH"/>
    <property type="match status" value="1"/>
</dbReference>
<dbReference type="InterPro" id="IPR033922">
    <property type="entry name" value="NAD_bind_Glu_DH"/>
</dbReference>
<evidence type="ECO:0000313" key="12">
    <source>
        <dbReference type="EMBL" id="PRY66319.1"/>
    </source>
</evidence>
<dbReference type="FunFam" id="3.40.50.10860:FF:000002">
    <property type="entry name" value="Glutamate dehydrogenase"/>
    <property type="match status" value="1"/>
</dbReference>
<dbReference type="PROSITE" id="PS00074">
    <property type="entry name" value="GLFV_DEHYDROGENASE"/>
    <property type="match status" value="1"/>
</dbReference>
<comment type="function">
    <text evidence="1">Catalyzes the reversible oxidative deamination of glutamate to alpha-ketoglutarate and ammonia.</text>
</comment>
<dbReference type="InterPro" id="IPR050724">
    <property type="entry name" value="Glu_Leu_Phe_Val_DH"/>
</dbReference>
<organism evidence="12 13">
    <name type="scientific">Vreelandella songnenensis</name>
    <dbReference type="NCBI Taxonomy" id="1176243"/>
    <lineage>
        <taxon>Bacteria</taxon>
        <taxon>Pseudomonadati</taxon>
        <taxon>Pseudomonadota</taxon>
        <taxon>Gammaproteobacteria</taxon>
        <taxon>Oceanospirillales</taxon>
        <taxon>Halomonadaceae</taxon>
        <taxon>Vreelandella</taxon>
    </lineage>
</organism>
<dbReference type="PRINTS" id="PR00082">
    <property type="entry name" value="GLFDHDRGNASE"/>
</dbReference>
<comment type="subunit">
    <text evidence="3">Homohexamer.</text>
</comment>
<dbReference type="Gene3D" id="1.10.285.10">
    <property type="entry name" value="Glutamate Dehydrogenase, chain A, domain 3"/>
    <property type="match status" value="2"/>
</dbReference>
<proteinExistence type="inferred from homology"/>